<keyword evidence="4" id="KW-1185">Reference proteome</keyword>
<evidence type="ECO:0000259" key="1">
    <source>
        <dbReference type="Pfam" id="PF00534"/>
    </source>
</evidence>
<dbReference type="Pfam" id="PF13439">
    <property type="entry name" value="Glyco_transf_4"/>
    <property type="match status" value="1"/>
</dbReference>
<name>A0A939JSJ8_9HYPH</name>
<sequence>MLTRFLRHLETASYASSVLSLLPFGALRSQIAKTCADVYSIEMSRKPWPSDLYQLGRVMGRIKPDVIHGWMYHGNLAATLGSLVCRALAPVIWSVHHSIADITDETPANRRLIQLSGRISSGTSAIVYCSRVAAEQHEAIGFDPRRTLVIPNGIDCNEFQIDASASARLRTELAIPTGRTIVGHVSRFHPMKDQANLVRALARLIGEGYDIQGVFVGEGHIDGTVRTLARELGIDQRITTIGPRADVSDYLAGFDLFALSSAWGESFSLATAEAMSCGVPAVVTGLGDCGQLVGKTGLVVPPRDTEALARGIASLVDLSQDERHSLGLSARRRVEQHFSIDNYVARHLELYQRVVEAQSSTARLA</sequence>
<gene>
    <name evidence="3" type="ORF">J1C48_10635</name>
</gene>
<accession>A0A939JSJ8</accession>
<dbReference type="Proteomes" id="UP000664122">
    <property type="component" value="Unassembled WGS sequence"/>
</dbReference>
<dbReference type="GO" id="GO:0016757">
    <property type="term" value="F:glycosyltransferase activity"/>
    <property type="evidence" value="ECO:0007669"/>
    <property type="project" value="UniProtKB-ARBA"/>
</dbReference>
<feature type="domain" description="Glycosyl transferase family 1" evidence="1">
    <location>
        <begin position="169"/>
        <end position="332"/>
    </location>
</feature>
<protein>
    <submittedName>
        <fullName evidence="3">Glycosyltransferase</fullName>
    </submittedName>
</protein>
<dbReference type="InterPro" id="IPR001296">
    <property type="entry name" value="Glyco_trans_1"/>
</dbReference>
<evidence type="ECO:0000259" key="2">
    <source>
        <dbReference type="Pfam" id="PF13439"/>
    </source>
</evidence>
<dbReference type="AlphaFoldDB" id="A0A939JSJ8"/>
<proteinExistence type="predicted"/>
<evidence type="ECO:0000313" key="3">
    <source>
        <dbReference type="EMBL" id="MBO0663033.1"/>
    </source>
</evidence>
<comment type="caution">
    <text evidence="3">The sequence shown here is derived from an EMBL/GenBank/DDBJ whole genome shotgun (WGS) entry which is preliminary data.</text>
</comment>
<dbReference type="InterPro" id="IPR028098">
    <property type="entry name" value="Glyco_trans_4-like_N"/>
</dbReference>
<dbReference type="PANTHER" id="PTHR12526">
    <property type="entry name" value="GLYCOSYLTRANSFERASE"/>
    <property type="match status" value="1"/>
</dbReference>
<dbReference type="Pfam" id="PF00534">
    <property type="entry name" value="Glycos_transf_1"/>
    <property type="match status" value="1"/>
</dbReference>
<evidence type="ECO:0000313" key="4">
    <source>
        <dbReference type="Proteomes" id="UP000664122"/>
    </source>
</evidence>
<feature type="domain" description="Glycosyltransferase subfamily 4-like N-terminal" evidence="2">
    <location>
        <begin position="6"/>
        <end position="157"/>
    </location>
</feature>
<dbReference type="EMBL" id="JAFMPP010000008">
    <property type="protein sequence ID" value="MBO0663033.1"/>
    <property type="molecule type" value="Genomic_DNA"/>
</dbReference>
<dbReference type="Gene3D" id="3.40.50.2000">
    <property type="entry name" value="Glycogen Phosphorylase B"/>
    <property type="match status" value="2"/>
</dbReference>
<organism evidence="3 4">
    <name type="scientific">Jiella flava</name>
    <dbReference type="NCBI Taxonomy" id="2816857"/>
    <lineage>
        <taxon>Bacteria</taxon>
        <taxon>Pseudomonadati</taxon>
        <taxon>Pseudomonadota</taxon>
        <taxon>Alphaproteobacteria</taxon>
        <taxon>Hyphomicrobiales</taxon>
        <taxon>Aurantimonadaceae</taxon>
        <taxon>Jiella</taxon>
    </lineage>
</organism>
<reference evidence="3" key="1">
    <citation type="submission" date="2021-03" db="EMBL/GenBank/DDBJ databases">
        <title>Whole genome sequence of Jiella sp. CQZ9-1.</title>
        <authorList>
            <person name="Tuo L."/>
        </authorList>
    </citation>
    <scope>NUCLEOTIDE SEQUENCE</scope>
    <source>
        <strain evidence="3">CQZ9-1</strain>
    </source>
</reference>
<dbReference type="SUPFAM" id="SSF53756">
    <property type="entry name" value="UDP-Glycosyltransferase/glycogen phosphorylase"/>
    <property type="match status" value="1"/>
</dbReference>